<accession>A0A5J6ZCR7</accession>
<evidence type="ECO:0000256" key="7">
    <source>
        <dbReference type="RuleBase" id="RU362063"/>
    </source>
</evidence>
<evidence type="ECO:0000256" key="2">
    <source>
        <dbReference type="ARBA" id="ARBA00010474"/>
    </source>
</evidence>
<name>A0A5J6ZCR7_9GAMM</name>
<evidence type="ECO:0000256" key="1">
    <source>
        <dbReference type="ARBA" id="ARBA00004418"/>
    </source>
</evidence>
<dbReference type="PANTHER" id="PTHR36307">
    <property type="entry name" value="FLAGELLA BASAL BODY P-RING FORMATION PROTEIN FLGA"/>
    <property type="match status" value="1"/>
</dbReference>
<dbReference type="InterPro" id="IPR039246">
    <property type="entry name" value="Flagellar_FlgA"/>
</dbReference>
<evidence type="ECO:0000313" key="9">
    <source>
        <dbReference type="EMBL" id="QFQ32507.1"/>
    </source>
</evidence>
<evidence type="ECO:0000256" key="3">
    <source>
        <dbReference type="ARBA" id="ARBA00014754"/>
    </source>
</evidence>
<dbReference type="NCBIfam" id="TIGR03170">
    <property type="entry name" value="flgA_cterm"/>
    <property type="match status" value="1"/>
</dbReference>
<dbReference type="EMBL" id="CP042427">
    <property type="protein sequence ID" value="QFQ32507.1"/>
    <property type="molecule type" value="Genomic_DNA"/>
</dbReference>
<dbReference type="InterPro" id="IPR013974">
    <property type="entry name" value="SAF"/>
</dbReference>
<dbReference type="GO" id="GO:0042597">
    <property type="term" value="C:periplasmic space"/>
    <property type="evidence" value="ECO:0007669"/>
    <property type="project" value="UniProtKB-SubCell"/>
</dbReference>
<feature type="chain" id="PRO_5023968167" description="Flagella basal body P-ring formation protein FlgA" evidence="7">
    <location>
        <begin position="21"/>
        <end position="218"/>
    </location>
</feature>
<dbReference type="GO" id="GO:0044780">
    <property type="term" value="P:bacterial-type flagellum assembly"/>
    <property type="evidence" value="ECO:0007669"/>
    <property type="project" value="InterPro"/>
</dbReference>
<dbReference type="SMART" id="SM00858">
    <property type="entry name" value="SAF"/>
    <property type="match status" value="1"/>
</dbReference>
<reference evidence="9 10" key="1">
    <citation type="submission" date="2019-07" db="EMBL/GenBank/DDBJ databases">
        <title>Buchnera limit thermal tolerance of host aphids.</title>
        <authorList>
            <person name="Zhang B."/>
            <person name="Moran N."/>
        </authorList>
    </citation>
    <scope>NUCLEOTIDE SEQUENCE [LARGE SCALE GENOMIC DNA]</scope>
    <source>
        <strain evidence="9 10">Afa-UT1</strain>
    </source>
</reference>
<comment type="subcellular location">
    <subcellularLocation>
        <location evidence="1 7">Periplasm</location>
    </subcellularLocation>
</comment>
<evidence type="ECO:0000256" key="5">
    <source>
        <dbReference type="ARBA" id="ARBA00022764"/>
    </source>
</evidence>
<dbReference type="RefSeq" id="WP_158347679.1">
    <property type="nucleotide sequence ID" value="NZ_CP042427.1"/>
</dbReference>
<keyword evidence="9" id="KW-0282">Flagellum</keyword>
<organism evidence="9 10">
    <name type="scientific">Buchnera aphidicola</name>
    <name type="common">Aphis fabae</name>
    <dbReference type="NCBI Taxonomy" id="571430"/>
    <lineage>
        <taxon>Bacteria</taxon>
        <taxon>Pseudomonadati</taxon>
        <taxon>Pseudomonadota</taxon>
        <taxon>Gammaproteobacteria</taxon>
        <taxon>Enterobacterales</taxon>
        <taxon>Erwiniaceae</taxon>
        <taxon>Buchnera</taxon>
    </lineage>
</organism>
<comment type="similarity">
    <text evidence="2 7">Belongs to the FlgA family.</text>
</comment>
<gene>
    <name evidence="9" type="primary">flgA</name>
    <name evidence="9" type="ORF">FQV33_00640</name>
</gene>
<feature type="domain" description="SAF" evidence="8">
    <location>
        <begin position="94"/>
        <end position="156"/>
    </location>
</feature>
<feature type="signal peptide" evidence="7">
    <location>
        <begin position="1"/>
        <end position="20"/>
    </location>
</feature>
<protein>
    <recommendedName>
        <fullName evidence="3 7">Flagella basal body P-ring formation protein FlgA</fullName>
    </recommendedName>
</protein>
<dbReference type="PANTHER" id="PTHR36307:SF1">
    <property type="entry name" value="FLAGELLA BASAL BODY P-RING FORMATION PROTEIN FLGA"/>
    <property type="match status" value="1"/>
</dbReference>
<dbReference type="InterPro" id="IPR017585">
    <property type="entry name" value="SAF_FlgA"/>
</dbReference>
<dbReference type="Gene3D" id="2.30.30.760">
    <property type="match status" value="1"/>
</dbReference>
<dbReference type="AlphaFoldDB" id="A0A5J6ZCR7"/>
<comment type="function">
    <text evidence="6 7">Involved in the assembly process of the P-ring formation. It may associate with FlgF on the rod constituting a structure essential for the P-ring assembly or may act as a modulator protein for the P-ring assembly.</text>
</comment>
<proteinExistence type="inferred from homology"/>
<evidence type="ECO:0000256" key="4">
    <source>
        <dbReference type="ARBA" id="ARBA00022729"/>
    </source>
</evidence>
<keyword evidence="5 7" id="KW-0574">Periplasm</keyword>
<keyword evidence="9" id="KW-0966">Cell projection</keyword>
<keyword evidence="4 7" id="KW-0732">Signal</keyword>
<keyword evidence="9" id="KW-0969">Cilium</keyword>
<evidence type="ECO:0000256" key="6">
    <source>
        <dbReference type="ARBA" id="ARBA00025643"/>
    </source>
</evidence>
<dbReference type="Gene3D" id="3.90.1210.10">
    <property type="entry name" value="Antifreeze-like/N-acetylneuraminic acid synthase C-terminal domain"/>
    <property type="match status" value="1"/>
</dbReference>
<evidence type="ECO:0000313" key="10">
    <source>
        <dbReference type="Proteomes" id="UP000325981"/>
    </source>
</evidence>
<sequence>MKLVKFFFVLLFFLSFKINADDLINHLNEFFKQEYSLNINNFKIIVHTPFEKKQICKKPYFLLANNFYNFGLFDVLYVCNQKHQLLKVELQVTGEYIIANKKILRGTKISESDLKVKIGRLDKLPNGTYINKKDVINRVNLRDILPFQPITSFMTRVFWTVISNQEVTVKIKGKNFEIITFGKALDNAGIKEKVRVKVRNGKIITGVINKNREVIVVL</sequence>
<dbReference type="OrthoDB" id="7065435at2"/>
<dbReference type="Proteomes" id="UP000325981">
    <property type="component" value="Chromosome"/>
</dbReference>
<keyword evidence="7" id="KW-1005">Bacterial flagellum biogenesis</keyword>
<dbReference type="CDD" id="cd11614">
    <property type="entry name" value="SAF_CpaB_FlgA_like"/>
    <property type="match status" value="1"/>
</dbReference>
<dbReference type="Pfam" id="PF13144">
    <property type="entry name" value="ChapFlgA"/>
    <property type="match status" value="1"/>
</dbReference>
<evidence type="ECO:0000259" key="8">
    <source>
        <dbReference type="SMART" id="SM00858"/>
    </source>
</evidence>